<protein>
    <submittedName>
        <fullName evidence="1">Uncharacterized protein</fullName>
    </submittedName>
</protein>
<sequence>VFPDAAKIFDLLIEGLLGLILIHRDHLPTSTIPLLPWKHESMANERVFAALRSVFPEMSLVQAVLALPNIRATMSRAKQALFSKASYKKVANGYTFSDASEDSTINFENLAIFPTDIEFT</sequence>
<proteinExistence type="predicted"/>
<dbReference type="EMBL" id="JARJCW010000025">
    <property type="protein sequence ID" value="KAJ7211696.1"/>
    <property type="molecule type" value="Genomic_DNA"/>
</dbReference>
<dbReference type="Proteomes" id="UP001219525">
    <property type="component" value="Unassembled WGS sequence"/>
</dbReference>
<accession>A0AAD6VJW2</accession>
<feature type="non-terminal residue" evidence="1">
    <location>
        <position position="120"/>
    </location>
</feature>
<dbReference type="AlphaFoldDB" id="A0AAD6VJW2"/>
<reference evidence="1" key="1">
    <citation type="submission" date="2023-03" db="EMBL/GenBank/DDBJ databases">
        <title>Massive genome expansion in bonnet fungi (Mycena s.s.) driven by repeated elements and novel gene families across ecological guilds.</title>
        <authorList>
            <consortium name="Lawrence Berkeley National Laboratory"/>
            <person name="Harder C.B."/>
            <person name="Miyauchi S."/>
            <person name="Viragh M."/>
            <person name="Kuo A."/>
            <person name="Thoen E."/>
            <person name="Andreopoulos B."/>
            <person name="Lu D."/>
            <person name="Skrede I."/>
            <person name="Drula E."/>
            <person name="Henrissat B."/>
            <person name="Morin E."/>
            <person name="Kohler A."/>
            <person name="Barry K."/>
            <person name="LaButti K."/>
            <person name="Morin E."/>
            <person name="Salamov A."/>
            <person name="Lipzen A."/>
            <person name="Mereny Z."/>
            <person name="Hegedus B."/>
            <person name="Baldrian P."/>
            <person name="Stursova M."/>
            <person name="Weitz H."/>
            <person name="Taylor A."/>
            <person name="Grigoriev I.V."/>
            <person name="Nagy L.G."/>
            <person name="Martin F."/>
            <person name="Kauserud H."/>
        </authorList>
    </citation>
    <scope>NUCLEOTIDE SEQUENCE</scope>
    <source>
        <strain evidence="1">9144</strain>
    </source>
</reference>
<name>A0AAD6VJW2_9AGAR</name>
<comment type="caution">
    <text evidence="1">The sequence shown here is derived from an EMBL/GenBank/DDBJ whole genome shotgun (WGS) entry which is preliminary data.</text>
</comment>
<gene>
    <name evidence="1" type="ORF">GGX14DRAFT_308640</name>
</gene>
<keyword evidence="2" id="KW-1185">Reference proteome</keyword>
<evidence type="ECO:0000313" key="2">
    <source>
        <dbReference type="Proteomes" id="UP001219525"/>
    </source>
</evidence>
<feature type="non-terminal residue" evidence="1">
    <location>
        <position position="1"/>
    </location>
</feature>
<evidence type="ECO:0000313" key="1">
    <source>
        <dbReference type="EMBL" id="KAJ7211696.1"/>
    </source>
</evidence>
<organism evidence="1 2">
    <name type="scientific">Mycena pura</name>
    <dbReference type="NCBI Taxonomy" id="153505"/>
    <lineage>
        <taxon>Eukaryota</taxon>
        <taxon>Fungi</taxon>
        <taxon>Dikarya</taxon>
        <taxon>Basidiomycota</taxon>
        <taxon>Agaricomycotina</taxon>
        <taxon>Agaricomycetes</taxon>
        <taxon>Agaricomycetidae</taxon>
        <taxon>Agaricales</taxon>
        <taxon>Marasmiineae</taxon>
        <taxon>Mycenaceae</taxon>
        <taxon>Mycena</taxon>
    </lineage>
</organism>